<dbReference type="EMBL" id="CABFNS010000753">
    <property type="protein sequence ID" value="VUC26618.1"/>
    <property type="molecule type" value="Genomic_DNA"/>
</dbReference>
<organism evidence="4 5">
    <name type="scientific">Bionectria ochroleuca</name>
    <name type="common">Gliocladium roseum</name>
    <dbReference type="NCBI Taxonomy" id="29856"/>
    <lineage>
        <taxon>Eukaryota</taxon>
        <taxon>Fungi</taxon>
        <taxon>Dikarya</taxon>
        <taxon>Ascomycota</taxon>
        <taxon>Pezizomycotina</taxon>
        <taxon>Sordariomycetes</taxon>
        <taxon>Hypocreomycetidae</taxon>
        <taxon>Hypocreales</taxon>
        <taxon>Bionectriaceae</taxon>
        <taxon>Clonostachys</taxon>
    </lineage>
</organism>
<comment type="similarity">
    <text evidence="2">Belongs to the NAD(P)-dependent epimerase/dehydratase family. Dihydroflavonol-4-reductase subfamily.</text>
</comment>
<dbReference type="SUPFAM" id="SSF51735">
    <property type="entry name" value="NAD(P)-binding Rossmann-fold domains"/>
    <property type="match status" value="1"/>
</dbReference>
<comment type="caution">
    <text evidence="4">The sequence shown here is derived from an EMBL/GenBank/DDBJ whole genome shotgun (WGS) entry which is preliminary data.</text>
</comment>
<evidence type="ECO:0000313" key="5">
    <source>
        <dbReference type="Proteomes" id="UP000766486"/>
    </source>
</evidence>
<accession>A0ABY6U698</accession>
<protein>
    <recommendedName>
        <fullName evidence="3">NAD-dependent epimerase/dehydratase domain-containing protein</fullName>
    </recommendedName>
</protein>
<dbReference type="Pfam" id="PF01370">
    <property type="entry name" value="Epimerase"/>
    <property type="match status" value="1"/>
</dbReference>
<dbReference type="Proteomes" id="UP000766486">
    <property type="component" value="Unassembled WGS sequence"/>
</dbReference>
<sequence length="348" mass="38105">MPSLPDECLAIPKGSTILVTGVNGFIGSHVANELLQYGYHVRGTVRDVSKSAWTKHLFDKQYGENKFTLFPVVDLTLPDAFTEAVKGVFAVVHVASPLSWGSDAIDMVANAVAGAMNTLKAANAHPSVKRFVLTSSSVAASFPCPEQEGRVVMKDSWNDEAVKMSQDLSSPAQWYATYAASKTQAEKAVWEFYHKDQTCRPDLVVNTVLPSTNFGKSLDPVNQGHQSTSSFLLSLWNGTDLERLMSIPPQYFVDVQDTARLHVAATILPGVQDERIFAWAEPWNFNALLAILRHQNPGKTFIDDFQSAQDMSDVAKPRARSVQLLTVLGKSGFTSLADSIRGNTEDLV</sequence>
<gene>
    <name evidence="4" type="ORF">CLO192961_LOCUS192675</name>
</gene>
<reference evidence="4 5" key="1">
    <citation type="submission" date="2019-06" db="EMBL/GenBank/DDBJ databases">
        <authorList>
            <person name="Broberg M."/>
        </authorList>
    </citation>
    <scope>NUCLEOTIDE SEQUENCE [LARGE SCALE GENOMIC DNA]</scope>
</reference>
<dbReference type="PANTHER" id="PTHR10366">
    <property type="entry name" value="NAD DEPENDENT EPIMERASE/DEHYDRATASE"/>
    <property type="match status" value="1"/>
</dbReference>
<keyword evidence="1" id="KW-0560">Oxidoreductase</keyword>
<evidence type="ECO:0000256" key="2">
    <source>
        <dbReference type="ARBA" id="ARBA00023445"/>
    </source>
</evidence>
<feature type="domain" description="NAD-dependent epimerase/dehydratase" evidence="3">
    <location>
        <begin position="17"/>
        <end position="265"/>
    </location>
</feature>
<dbReference type="PANTHER" id="PTHR10366:SF562">
    <property type="entry name" value="ALDEHYDE REDUCTASE II (AFU_ORTHOLOGUE AFUA_1G11360)"/>
    <property type="match status" value="1"/>
</dbReference>
<proteinExistence type="inferred from homology"/>
<dbReference type="InterPro" id="IPR050425">
    <property type="entry name" value="NAD(P)_dehydrat-like"/>
</dbReference>
<dbReference type="Gene3D" id="3.40.50.720">
    <property type="entry name" value="NAD(P)-binding Rossmann-like Domain"/>
    <property type="match status" value="1"/>
</dbReference>
<dbReference type="InterPro" id="IPR036291">
    <property type="entry name" value="NAD(P)-bd_dom_sf"/>
</dbReference>
<evidence type="ECO:0000313" key="4">
    <source>
        <dbReference type="EMBL" id="VUC26618.1"/>
    </source>
</evidence>
<dbReference type="InterPro" id="IPR001509">
    <property type="entry name" value="Epimerase_deHydtase"/>
</dbReference>
<evidence type="ECO:0000259" key="3">
    <source>
        <dbReference type="Pfam" id="PF01370"/>
    </source>
</evidence>
<keyword evidence="5" id="KW-1185">Reference proteome</keyword>
<name>A0ABY6U698_BIOOC</name>
<evidence type="ECO:0000256" key="1">
    <source>
        <dbReference type="ARBA" id="ARBA00023002"/>
    </source>
</evidence>